<proteinExistence type="predicted"/>
<protein>
    <submittedName>
        <fullName evidence="1">Type II toxin-antitoxin system HicB family antitoxin</fullName>
    </submittedName>
</protein>
<accession>A0A832G7M4</accession>
<sequence>MVKKDLKYYLKLNYPIELTKIPEDEGGGYSASIPLLGRNAFLSDGETIEEALKNLDIIKEENFNRMLEKGIPIPEPEEGNDEEFSGKFLVRVPKELHRELVRKSVKNGISLNQFIQYVILKGMAFSTFEEATDSYCNKFEQVLTEMKKIDYQIEEKKLYKDFYSPNLIHIMGEKKDNQYSPYSKVG</sequence>
<organism evidence="1">
    <name type="scientific">Ignavibacterium album</name>
    <dbReference type="NCBI Taxonomy" id="591197"/>
    <lineage>
        <taxon>Bacteria</taxon>
        <taxon>Pseudomonadati</taxon>
        <taxon>Ignavibacteriota</taxon>
        <taxon>Ignavibacteria</taxon>
        <taxon>Ignavibacteriales</taxon>
        <taxon>Ignavibacteriaceae</taxon>
        <taxon>Ignavibacterium</taxon>
    </lineage>
</organism>
<evidence type="ECO:0000313" key="1">
    <source>
        <dbReference type="EMBL" id="HGT48357.1"/>
    </source>
</evidence>
<comment type="caution">
    <text evidence="1">The sequence shown here is derived from an EMBL/GenBank/DDBJ whole genome shotgun (WGS) entry which is preliminary data.</text>
</comment>
<dbReference type="SUPFAM" id="SSF47598">
    <property type="entry name" value="Ribbon-helix-helix"/>
    <property type="match status" value="1"/>
</dbReference>
<dbReference type="InterPro" id="IPR010985">
    <property type="entry name" value="Ribbon_hlx_hlx"/>
</dbReference>
<dbReference type="GO" id="GO:0006355">
    <property type="term" value="P:regulation of DNA-templated transcription"/>
    <property type="evidence" value="ECO:0007669"/>
    <property type="project" value="InterPro"/>
</dbReference>
<dbReference type="EMBL" id="DSVI01000016">
    <property type="protein sequence ID" value="HGT48357.1"/>
    <property type="molecule type" value="Genomic_DNA"/>
</dbReference>
<dbReference type="InterPro" id="IPR008651">
    <property type="entry name" value="Uncharacterised_HicB"/>
</dbReference>
<gene>
    <name evidence="1" type="ORF">ENS56_09995</name>
</gene>
<dbReference type="InterPro" id="IPR035069">
    <property type="entry name" value="TTHA1013/TTHA0281-like"/>
</dbReference>
<dbReference type="Gene3D" id="3.30.160.250">
    <property type="match status" value="1"/>
</dbReference>
<reference evidence="1" key="1">
    <citation type="journal article" date="2020" name="mSystems">
        <title>Genome- and Community-Level Interaction Insights into Carbon Utilization and Element Cycling Functions of Hydrothermarchaeota in Hydrothermal Sediment.</title>
        <authorList>
            <person name="Zhou Z."/>
            <person name="Liu Y."/>
            <person name="Xu W."/>
            <person name="Pan J."/>
            <person name="Luo Z.H."/>
            <person name="Li M."/>
        </authorList>
    </citation>
    <scope>NUCLEOTIDE SEQUENCE [LARGE SCALE GENOMIC DNA]</scope>
    <source>
        <strain evidence="1">SpSt-500</strain>
    </source>
</reference>
<dbReference type="SUPFAM" id="SSF143100">
    <property type="entry name" value="TTHA1013/TTHA0281-like"/>
    <property type="match status" value="1"/>
</dbReference>
<dbReference type="Pfam" id="PF05534">
    <property type="entry name" value="HicB"/>
    <property type="match status" value="1"/>
</dbReference>
<name>A0A832G7M4_9BACT</name>
<dbReference type="AlphaFoldDB" id="A0A832G7M4"/>